<proteinExistence type="predicted"/>
<feature type="region of interest" description="Disordered" evidence="1">
    <location>
        <begin position="190"/>
        <end position="226"/>
    </location>
</feature>
<dbReference type="EMBL" id="JANVFU010000002">
    <property type="protein sequence ID" value="KAJ3749406.1"/>
    <property type="molecule type" value="Genomic_DNA"/>
</dbReference>
<gene>
    <name evidence="2" type="ORF">DFH05DRAFT_671768</name>
</gene>
<name>A0A9W8P938_9AGAR</name>
<keyword evidence="3" id="KW-1185">Reference proteome</keyword>
<evidence type="ECO:0000256" key="1">
    <source>
        <dbReference type="SAM" id="MobiDB-lite"/>
    </source>
</evidence>
<feature type="compositionally biased region" description="Polar residues" evidence="1">
    <location>
        <begin position="204"/>
        <end position="221"/>
    </location>
</feature>
<reference evidence="2 3" key="1">
    <citation type="journal article" date="2023" name="Proc. Natl. Acad. Sci. U.S.A.">
        <title>A global phylogenomic analysis of the shiitake genus Lentinula.</title>
        <authorList>
            <person name="Sierra-Patev S."/>
            <person name="Min B."/>
            <person name="Naranjo-Ortiz M."/>
            <person name="Looney B."/>
            <person name="Konkel Z."/>
            <person name="Slot J.C."/>
            <person name="Sakamoto Y."/>
            <person name="Steenwyk J.L."/>
            <person name="Rokas A."/>
            <person name="Carro J."/>
            <person name="Camarero S."/>
            <person name="Ferreira P."/>
            <person name="Molpeceres G."/>
            <person name="Ruiz-Duenas F.J."/>
            <person name="Serrano A."/>
            <person name="Henrissat B."/>
            <person name="Drula E."/>
            <person name="Hughes K.W."/>
            <person name="Mata J.L."/>
            <person name="Ishikawa N.K."/>
            <person name="Vargas-Isla R."/>
            <person name="Ushijima S."/>
            <person name="Smith C.A."/>
            <person name="Donoghue J."/>
            <person name="Ahrendt S."/>
            <person name="Andreopoulos W."/>
            <person name="He G."/>
            <person name="LaButti K."/>
            <person name="Lipzen A."/>
            <person name="Ng V."/>
            <person name="Riley R."/>
            <person name="Sandor L."/>
            <person name="Barry K."/>
            <person name="Martinez A.T."/>
            <person name="Xiao Y."/>
            <person name="Gibbons J.G."/>
            <person name="Terashima K."/>
            <person name="Grigoriev I.V."/>
            <person name="Hibbett D."/>
        </authorList>
    </citation>
    <scope>NUCLEOTIDE SEQUENCE [LARGE SCALE GENOMIC DNA]</scope>
    <source>
        <strain evidence="2 3">TFB7810</strain>
    </source>
</reference>
<organism evidence="2 3">
    <name type="scientific">Lentinula detonsa</name>
    <dbReference type="NCBI Taxonomy" id="2804962"/>
    <lineage>
        <taxon>Eukaryota</taxon>
        <taxon>Fungi</taxon>
        <taxon>Dikarya</taxon>
        <taxon>Basidiomycota</taxon>
        <taxon>Agaricomycotina</taxon>
        <taxon>Agaricomycetes</taxon>
        <taxon>Agaricomycetidae</taxon>
        <taxon>Agaricales</taxon>
        <taxon>Marasmiineae</taxon>
        <taxon>Omphalotaceae</taxon>
        <taxon>Lentinula</taxon>
    </lineage>
</organism>
<dbReference type="AlphaFoldDB" id="A0A9W8P938"/>
<sequence>MDMQLHTKESFSQIKSSHETIRRLPPEGVQVLREVFENGLTHPKKHERQFLLKRIHALGITWYNDEKMKAWFVHNRKKQGISAATTTFPEDRLKLTLKIPGLKLDTAAAAAEPSSALSVDTPQNSSGTAYYKHRHGKARLTQYPSIKLSAVPQLHILADSTQNPSAKVVETWAELLKASPHDVDRWVKDHKSKSVPGAGVTAATALSGSSESARASGQPNDSDSEDELLMMGSSLSQSQVEQMQSGIALPGRPVPQMPPRDQLLLAIHNATSDTSDHVSSPETASQFASLFTPYGTMMERLVQDIKTGKLESEGWNFNPNIVQT</sequence>
<comment type="caution">
    <text evidence="2">The sequence shown here is derived from an EMBL/GenBank/DDBJ whole genome shotgun (WGS) entry which is preliminary data.</text>
</comment>
<dbReference type="Proteomes" id="UP001142393">
    <property type="component" value="Unassembled WGS sequence"/>
</dbReference>
<evidence type="ECO:0000313" key="3">
    <source>
        <dbReference type="Proteomes" id="UP001142393"/>
    </source>
</evidence>
<evidence type="ECO:0000313" key="2">
    <source>
        <dbReference type="EMBL" id="KAJ3749406.1"/>
    </source>
</evidence>
<protein>
    <recommendedName>
        <fullName evidence="4">Homeobox domain-containing protein</fullName>
    </recommendedName>
</protein>
<accession>A0A9W8P938</accession>
<evidence type="ECO:0008006" key="4">
    <source>
        <dbReference type="Google" id="ProtNLM"/>
    </source>
</evidence>